<evidence type="ECO:0000313" key="4">
    <source>
        <dbReference type="EMBL" id="KAF4405508.1"/>
    </source>
</evidence>
<name>A0ABQ7FBZ1_9ACTN</name>
<accession>A0ABQ7FBZ1</accession>
<keyword evidence="5" id="KW-1185">Reference proteome</keyword>
<feature type="domain" description="N-acetyltransferase" evidence="3">
    <location>
        <begin position="8"/>
        <end position="168"/>
    </location>
</feature>
<evidence type="ECO:0000256" key="2">
    <source>
        <dbReference type="ARBA" id="ARBA00023315"/>
    </source>
</evidence>
<proteinExistence type="predicted"/>
<dbReference type="InterPro" id="IPR000182">
    <property type="entry name" value="GNAT_dom"/>
</dbReference>
<keyword evidence="2" id="KW-0012">Acyltransferase</keyword>
<dbReference type="SUPFAM" id="SSF55729">
    <property type="entry name" value="Acyl-CoA N-acyltransferases (Nat)"/>
    <property type="match status" value="1"/>
</dbReference>
<dbReference type="PROSITE" id="PS51186">
    <property type="entry name" value="GNAT"/>
    <property type="match status" value="1"/>
</dbReference>
<dbReference type="InterPro" id="IPR016181">
    <property type="entry name" value="Acyl_CoA_acyltransferase"/>
</dbReference>
<dbReference type="PANTHER" id="PTHR43877:SF2">
    <property type="entry name" value="AMINOALKYLPHOSPHONATE N-ACETYLTRANSFERASE-RELATED"/>
    <property type="match status" value="1"/>
</dbReference>
<dbReference type="PANTHER" id="PTHR43877">
    <property type="entry name" value="AMINOALKYLPHOSPHONATE N-ACETYLTRANSFERASE-RELATED-RELATED"/>
    <property type="match status" value="1"/>
</dbReference>
<evidence type="ECO:0000259" key="3">
    <source>
        <dbReference type="PROSITE" id="PS51186"/>
    </source>
</evidence>
<evidence type="ECO:0000313" key="5">
    <source>
        <dbReference type="Proteomes" id="UP000621266"/>
    </source>
</evidence>
<dbReference type="Pfam" id="PF00583">
    <property type="entry name" value="Acetyltransf_1"/>
    <property type="match status" value="1"/>
</dbReference>
<keyword evidence="1" id="KW-0808">Transferase</keyword>
<dbReference type="Gene3D" id="3.40.630.30">
    <property type="match status" value="1"/>
</dbReference>
<organism evidence="4 5">
    <name type="scientific">Streptomyces lycii</name>
    <dbReference type="NCBI Taxonomy" id="2654337"/>
    <lineage>
        <taxon>Bacteria</taxon>
        <taxon>Bacillati</taxon>
        <taxon>Actinomycetota</taxon>
        <taxon>Actinomycetes</taxon>
        <taxon>Kitasatosporales</taxon>
        <taxon>Streptomycetaceae</taxon>
        <taxon>Streptomyces</taxon>
    </lineage>
</organism>
<evidence type="ECO:0000256" key="1">
    <source>
        <dbReference type="ARBA" id="ARBA00022679"/>
    </source>
</evidence>
<dbReference type="CDD" id="cd04301">
    <property type="entry name" value="NAT_SF"/>
    <property type="match status" value="1"/>
</dbReference>
<protein>
    <submittedName>
        <fullName evidence="4">GNAT family N-acetyltransferase</fullName>
    </submittedName>
</protein>
<dbReference type="EMBL" id="WHPN01000416">
    <property type="protein sequence ID" value="KAF4405508.1"/>
    <property type="molecule type" value="Genomic_DNA"/>
</dbReference>
<comment type="caution">
    <text evidence="4">The sequence shown here is derived from an EMBL/GenBank/DDBJ whole genome shotgun (WGS) entry which is preliminary data.</text>
</comment>
<dbReference type="Proteomes" id="UP000621266">
    <property type="component" value="Unassembled WGS sequence"/>
</dbReference>
<reference evidence="4 5" key="1">
    <citation type="submission" date="2019-10" db="EMBL/GenBank/DDBJ databases">
        <title>Streptomyces tenebrisbrunneis sp.nov., an endogenous actinomycete isolated from of Lycium ruthenicum.</title>
        <authorList>
            <person name="Ma L."/>
        </authorList>
    </citation>
    <scope>NUCLEOTIDE SEQUENCE [LARGE SCALE GENOMIC DNA]</scope>
    <source>
        <strain evidence="4 5">TRM 66187</strain>
    </source>
</reference>
<gene>
    <name evidence="4" type="ORF">GCU69_29720</name>
</gene>
<dbReference type="RefSeq" id="WP_156207714.1">
    <property type="nucleotide sequence ID" value="NZ_WHPN01000416.1"/>
</dbReference>
<sequence length="170" mass="18293">MTSTPTGRRTWTVAPEPVGSPDSVALLRDYFAEVAGRYWGRPATEEEIDDGVTGEHHSDDLVPPDGLFLVARYGNEPTGCAGLRLLRPGTAELKRVYVRPGARRSGGGSALMAAAESAARSLGATRIVLDTRRDLTESHALYAAHGYAEIPAYNHGVFADHWFAKDLGTD</sequence>
<dbReference type="InterPro" id="IPR050832">
    <property type="entry name" value="Bact_Acetyltransf"/>
</dbReference>